<dbReference type="EMBL" id="SWKV01000450">
    <property type="protein sequence ID" value="KAF3025165.1"/>
    <property type="molecule type" value="Genomic_DNA"/>
</dbReference>
<name>A0A9P5BUR8_9PLEO</name>
<reference evidence="1" key="1">
    <citation type="submission" date="2019-04" db="EMBL/GenBank/DDBJ databases">
        <title>Sequencing of skin fungus with MAO and IRED activity.</title>
        <authorList>
            <person name="Marsaioli A.J."/>
            <person name="Bonatto J.M.C."/>
            <person name="Reis Junior O."/>
        </authorList>
    </citation>
    <scope>NUCLEOTIDE SEQUENCE</scope>
    <source>
        <strain evidence="1">28M1</strain>
    </source>
</reference>
<dbReference type="Proteomes" id="UP000758155">
    <property type="component" value="Unassembled WGS sequence"/>
</dbReference>
<dbReference type="OrthoDB" id="3434684at2759"/>
<gene>
    <name evidence="1" type="ORF">E8E12_000322</name>
</gene>
<proteinExistence type="predicted"/>
<evidence type="ECO:0000313" key="2">
    <source>
        <dbReference type="Proteomes" id="UP000758155"/>
    </source>
</evidence>
<sequence>MTSFLRSNGSHALLKDQDETQEEIFSLDLLIDRVEELQRIDQLEAIQKLTNKNSLLQQVAMEYQRQWCCTIELLEKTQEAVLVLQRAVEHFSAESEAAERA</sequence>
<protein>
    <submittedName>
        <fullName evidence="1">Uncharacterized protein</fullName>
    </submittedName>
</protein>
<organism evidence="1 2">
    <name type="scientific">Didymella heteroderae</name>
    <dbReference type="NCBI Taxonomy" id="1769908"/>
    <lineage>
        <taxon>Eukaryota</taxon>
        <taxon>Fungi</taxon>
        <taxon>Dikarya</taxon>
        <taxon>Ascomycota</taxon>
        <taxon>Pezizomycotina</taxon>
        <taxon>Dothideomycetes</taxon>
        <taxon>Pleosporomycetidae</taxon>
        <taxon>Pleosporales</taxon>
        <taxon>Pleosporineae</taxon>
        <taxon>Didymellaceae</taxon>
        <taxon>Didymella</taxon>
    </lineage>
</organism>
<keyword evidence="2" id="KW-1185">Reference proteome</keyword>
<comment type="caution">
    <text evidence="1">The sequence shown here is derived from an EMBL/GenBank/DDBJ whole genome shotgun (WGS) entry which is preliminary data.</text>
</comment>
<accession>A0A9P5BUR8</accession>
<evidence type="ECO:0000313" key="1">
    <source>
        <dbReference type="EMBL" id="KAF3025165.1"/>
    </source>
</evidence>
<feature type="non-terminal residue" evidence="1">
    <location>
        <position position="101"/>
    </location>
</feature>
<dbReference type="AlphaFoldDB" id="A0A9P5BUR8"/>